<feature type="transmembrane region" description="Helical" evidence="5">
    <location>
        <begin position="703"/>
        <end position="724"/>
    </location>
</feature>
<dbReference type="Gene3D" id="1.20.1540.10">
    <property type="entry name" value="Rhomboid-like"/>
    <property type="match status" value="1"/>
</dbReference>
<proteinExistence type="predicted"/>
<dbReference type="FunFam" id="3.40.630.10:FF:000121">
    <property type="entry name" value="GPI transamidase component (GAA1), putative"/>
    <property type="match status" value="1"/>
</dbReference>
<dbReference type="GO" id="GO:0042765">
    <property type="term" value="C:GPI-anchor transamidase complex"/>
    <property type="evidence" value="ECO:0007669"/>
    <property type="project" value="InterPro"/>
</dbReference>
<evidence type="ECO:0000259" key="6">
    <source>
        <dbReference type="Pfam" id="PF01694"/>
    </source>
</evidence>
<feature type="transmembrane region" description="Helical" evidence="5">
    <location>
        <begin position="774"/>
        <end position="800"/>
    </location>
</feature>
<feature type="domain" description="Peptidase S54 rhomboid" evidence="6">
    <location>
        <begin position="64"/>
        <end position="206"/>
    </location>
</feature>
<accession>A0A3R7FY95</accession>
<dbReference type="Proteomes" id="UP000215289">
    <property type="component" value="Unassembled WGS sequence"/>
</dbReference>
<feature type="transmembrane region" description="Helical" evidence="5">
    <location>
        <begin position="26"/>
        <end position="50"/>
    </location>
</feature>
<gene>
    <name evidence="7" type="ORF">CFD26_108673</name>
</gene>
<feature type="transmembrane region" description="Helical" evidence="5">
    <location>
        <begin position="70"/>
        <end position="88"/>
    </location>
</feature>
<protein>
    <recommendedName>
        <fullName evidence="6">Peptidase S54 rhomboid domain-containing protein</fullName>
    </recommendedName>
</protein>
<sequence>MTTPAALPPLPFNPVRVRSYVLRLPLFTRLVLLVIIVFWLLELQTIWSVVQWGSLTPNDIGIGSMYRLNTYPFIHIGFFHAFVNLLALTPLLERFEAEHGTLTAVALFIGPLSTFPAGIYILIEKFILHSNTAVVGASIWVFLLLGSEAIKTFKSNPYFSLGTTKIPTWTSPLFACALVSIFVPNTSFLGHLSAIMIGYLLGLGYLKVFVPPEKILRWIEGKLNLLGRLPHYVSVDQKTYGRYGVLPSATAAVGAVIRKLRSNPQFLFVHLPYLLSLLCIIAGVVWLLLLPLDQYARRTYISENALLPGQVHAYFSGSEQNIFRGYKKELESLLNSGGQEGQEAKGSELTPVISDKIQSILRAAGLKVATQKYEYTSSGITHEGQNVYAIIHAPRGDATEAIVLVAAWKTVDGELNLNGVSLALTLARYFKRWSLWSKDIIFLFPPDSKSGTQAWIDAYHDMQPSSVQPLPLKSGALQGGLVIEYPFDHRFESLHIVYDGVNGQLPNLDLFNTAISIAGGQMGIGTSLQEMWEHDDSYKKRLQTILRGMVKQGFGHATGAHSSFMPYHIDAITLQTKGDGWQDEMALGRTVESLCRSLNNLLEHLHQSFFFYLLMHTNRFVSIGTYLPSAMLIAGNFTIMAIALWMRTGYYMNAQATSTTKEGGPQDKKSPIEQATNTEKTGELNDANPKDLPSPSSVLERQLALPLTLVIGLHLLGLVPLFIFNNIHHKYYTTATYTCLGAGVILPLIVSALLNHGFTSPPTIQQYFLTRSFSLLLLGLFLSTLATLNFSLSFMVGLLCTPLSFVKRINPQTKAALRYPIAILGLLALNVLSPPAVLIGACWYSGVSVETVLTQAAFGWNVWGMWTQVVVWCVWWPAWVVGCVLLGSSLL</sequence>
<dbReference type="GO" id="GO:0016255">
    <property type="term" value="P:attachment of GPI anchor to protein"/>
    <property type="evidence" value="ECO:0007669"/>
    <property type="project" value="TreeGrafter"/>
</dbReference>
<dbReference type="Pfam" id="PF01694">
    <property type="entry name" value="Rhomboid"/>
    <property type="match status" value="1"/>
</dbReference>
<feature type="transmembrane region" description="Helical" evidence="5">
    <location>
        <begin position="821"/>
        <end position="846"/>
    </location>
</feature>
<dbReference type="GO" id="GO:0004252">
    <property type="term" value="F:serine-type endopeptidase activity"/>
    <property type="evidence" value="ECO:0007669"/>
    <property type="project" value="InterPro"/>
</dbReference>
<dbReference type="Pfam" id="PF04114">
    <property type="entry name" value="Gaa1"/>
    <property type="match status" value="1"/>
</dbReference>
<dbReference type="Gene3D" id="3.40.630.10">
    <property type="entry name" value="Zn peptidases"/>
    <property type="match status" value="1"/>
</dbReference>
<keyword evidence="4 5" id="KW-0472">Membrane</keyword>
<dbReference type="InterPro" id="IPR022764">
    <property type="entry name" value="Peptidase_S54_rhomboid_dom"/>
</dbReference>
<dbReference type="PANTHER" id="PTHR13304:SF0">
    <property type="entry name" value="GLYCOSYLPHOSPHATIDYLINOSITOL ANCHOR ATTACHMENT 1 PROTEIN"/>
    <property type="match status" value="1"/>
</dbReference>
<comment type="subcellular location">
    <subcellularLocation>
        <location evidence="1">Membrane</location>
        <topology evidence="1">Multi-pass membrane protein</topology>
    </subcellularLocation>
</comment>
<evidence type="ECO:0000313" key="8">
    <source>
        <dbReference type="Proteomes" id="UP000215289"/>
    </source>
</evidence>
<dbReference type="STRING" id="1245748.A0A3R7FY95"/>
<feature type="transmembrane region" description="Helical" evidence="5">
    <location>
        <begin position="166"/>
        <end position="183"/>
    </location>
</feature>
<dbReference type="SUPFAM" id="SSF144091">
    <property type="entry name" value="Rhomboid-like"/>
    <property type="match status" value="1"/>
</dbReference>
<feature type="transmembrane region" description="Helical" evidence="5">
    <location>
        <begin position="866"/>
        <end position="887"/>
    </location>
</feature>
<dbReference type="PANTHER" id="PTHR13304">
    <property type="entry name" value="GLYCOSYLPHOSPHATIDYLINOSITOL ANCHOR ATTACHMENT 1 PROTEIN"/>
    <property type="match status" value="1"/>
</dbReference>
<comment type="caution">
    <text evidence="7">The sequence shown here is derived from an EMBL/GenBank/DDBJ whole genome shotgun (WGS) entry which is preliminary data.</text>
</comment>
<evidence type="ECO:0000313" key="7">
    <source>
        <dbReference type="EMBL" id="RLM01130.1"/>
    </source>
</evidence>
<keyword evidence="2 5" id="KW-0812">Transmembrane</keyword>
<name>A0A3R7FY95_9EURO</name>
<feature type="transmembrane region" description="Helical" evidence="5">
    <location>
        <begin position="731"/>
        <end position="754"/>
    </location>
</feature>
<dbReference type="InterPro" id="IPR007246">
    <property type="entry name" value="Gaa1"/>
</dbReference>
<evidence type="ECO:0000256" key="3">
    <source>
        <dbReference type="ARBA" id="ARBA00022989"/>
    </source>
</evidence>
<keyword evidence="8" id="KW-1185">Reference proteome</keyword>
<dbReference type="AlphaFoldDB" id="A0A3R7FY95"/>
<dbReference type="OrthoDB" id="445301at2759"/>
<dbReference type="EMBL" id="NIDN02000008">
    <property type="protein sequence ID" value="RLM01130.1"/>
    <property type="molecule type" value="Genomic_DNA"/>
</dbReference>
<feature type="transmembrane region" description="Helical" evidence="5">
    <location>
        <begin position="100"/>
        <end position="121"/>
    </location>
</feature>
<feature type="transmembrane region" description="Helical" evidence="5">
    <location>
        <begin position="189"/>
        <end position="210"/>
    </location>
</feature>
<evidence type="ECO:0000256" key="5">
    <source>
        <dbReference type="SAM" id="Phobius"/>
    </source>
</evidence>
<evidence type="ECO:0000256" key="4">
    <source>
        <dbReference type="ARBA" id="ARBA00023136"/>
    </source>
</evidence>
<keyword evidence="3 5" id="KW-1133">Transmembrane helix</keyword>
<feature type="transmembrane region" description="Helical" evidence="5">
    <location>
        <begin position="623"/>
        <end position="646"/>
    </location>
</feature>
<feature type="transmembrane region" description="Helical" evidence="5">
    <location>
        <begin position="270"/>
        <end position="290"/>
    </location>
</feature>
<feature type="transmembrane region" description="Helical" evidence="5">
    <location>
        <begin position="127"/>
        <end position="145"/>
    </location>
</feature>
<reference evidence="7 8" key="1">
    <citation type="submission" date="2018-08" db="EMBL/GenBank/DDBJ databases">
        <title>Draft genome sequences of two Aspergillus turcosus clinical strains isolated from bronchoalveolar lavage fluid: one azole-susceptible and the other azole-resistant.</title>
        <authorList>
            <person name="Parent-Michaud M."/>
            <person name="Dufresne P.J."/>
            <person name="Fournier E."/>
            <person name="Martineau C."/>
            <person name="Moreira S."/>
            <person name="Perkins V."/>
            <person name="De Repentigny L."/>
            <person name="Dufresne S.F."/>
        </authorList>
    </citation>
    <scope>NUCLEOTIDE SEQUENCE [LARGE SCALE GENOMIC DNA]</scope>
    <source>
        <strain evidence="7">HMR AF 1038</strain>
    </source>
</reference>
<evidence type="ECO:0000256" key="2">
    <source>
        <dbReference type="ARBA" id="ARBA00022692"/>
    </source>
</evidence>
<organism evidence="7 8">
    <name type="scientific">Aspergillus turcosus</name>
    <dbReference type="NCBI Taxonomy" id="1245748"/>
    <lineage>
        <taxon>Eukaryota</taxon>
        <taxon>Fungi</taxon>
        <taxon>Dikarya</taxon>
        <taxon>Ascomycota</taxon>
        <taxon>Pezizomycotina</taxon>
        <taxon>Eurotiomycetes</taxon>
        <taxon>Eurotiomycetidae</taxon>
        <taxon>Eurotiales</taxon>
        <taxon>Aspergillaceae</taxon>
        <taxon>Aspergillus</taxon>
        <taxon>Aspergillus subgen. Fumigati</taxon>
    </lineage>
</organism>
<dbReference type="InterPro" id="IPR035952">
    <property type="entry name" value="Rhomboid-like_sf"/>
</dbReference>
<evidence type="ECO:0000256" key="1">
    <source>
        <dbReference type="ARBA" id="ARBA00004141"/>
    </source>
</evidence>